<feature type="domain" description="Peptidase M16 C-terminal" evidence="2">
    <location>
        <begin position="192"/>
        <end position="361"/>
    </location>
</feature>
<name>D3B892_HETP5</name>
<dbReference type="GO" id="GO:0046872">
    <property type="term" value="F:metal ion binding"/>
    <property type="evidence" value="ECO:0007669"/>
    <property type="project" value="InterPro"/>
</dbReference>
<dbReference type="PANTHER" id="PTHR43016:SF16">
    <property type="entry name" value="METALLOPROTEASE, PUTATIVE (AFU_ORTHOLOGUE AFUA_4G07610)-RELATED"/>
    <property type="match status" value="1"/>
</dbReference>
<sequence length="873" mass="100533">MFKDNYELLVSTKLNHLVVEKWRSKRTGLTVYNVKAPNPLVHCQIFLATETHSHDGCPHTLEHLIFLGSEDYPYKGFLDLIASKSFANGTNAWTSTDHTSYTLSTAGSEGFLQALPIFMDHILYPTITDEAFHTEVHHIDGEGKDAGVVYSEMQARENERFQVIDFESTKYLFKNDSGYKYETGGRLEDLRSLNVETVRKYHRDYYRPENTGVFIAGNVDAEQIFEALESVEQKIMRKRGDSYTPLERPWQTESILFDKSITKEIFFKSEDDTKGDVHITFKSANANDHTTTTAMEILLEYLMDGSSAPIMQQMIDIKDAYAASVSNYIYHYKTNLANCDLDKIRQVRTKMMEVLTDLVENKSIDLEKIRTQIQLSKLKFLSQLETDLEELLSQPFITDLLYFDSPQDLVDSLNTELYEVLAAKDQSYWIDLLKTYFIDQPFVEIIGLPSLEEGDRLTKEDNDRTQAQIEQLGQEKLAELAKELDRCQAVNTVQVDQHLFVQSILNDKPLVNDDQHKKINEYIQSKCSEKVPFDMLFSNGDTAFVSAILMLNTYELPDELRGYLPLYADLMELSPVVVNGVEIDHESMDLMYKQVFFSNAITIENYEKAVALIHDILYNVKFVKERIDIVANQLLDEIPEEMDNAQKMLNSLRSYFEVDHTRSNEAANNVRRQQVFLEDVIARLEDDATAQSEFASLMFLCTYFDQFEGPFFKGLRGAGICYSFSLDIDREKCVLQFNCIKAANIESALKEAKKIVLDIVESGTFRKDWVQTARSTLVFDIAKKEKDITSAMIQQLWSVYIRKWPIEGYKLLLDILADVTEEDLLVSMKYFRQLFDDNYSYVGIVSDPTKVESLKQLFDTDKLKVVDIESKFV</sequence>
<dbReference type="InterPro" id="IPR007863">
    <property type="entry name" value="Peptidase_M16_C"/>
</dbReference>
<reference evidence="3 4" key="1">
    <citation type="journal article" date="2011" name="Genome Res.">
        <title>Phylogeny-wide analysis of social amoeba genomes highlights ancient origins for complex intercellular communication.</title>
        <authorList>
            <person name="Heidel A.J."/>
            <person name="Lawal H.M."/>
            <person name="Felder M."/>
            <person name="Schilde C."/>
            <person name="Helps N.R."/>
            <person name="Tunggal B."/>
            <person name="Rivero F."/>
            <person name="John U."/>
            <person name="Schleicher M."/>
            <person name="Eichinger L."/>
            <person name="Platzer M."/>
            <person name="Noegel A.A."/>
            <person name="Schaap P."/>
            <person name="Gloeckner G."/>
        </authorList>
    </citation>
    <scope>NUCLEOTIDE SEQUENCE [LARGE SCALE GENOMIC DNA]</scope>
    <source>
        <strain evidence="4">ATCC 26659 / Pp 5 / PN500</strain>
    </source>
</reference>
<dbReference type="EMBL" id="ADBJ01000020">
    <property type="protein sequence ID" value="EFA82260.1"/>
    <property type="molecule type" value="Genomic_DNA"/>
</dbReference>
<dbReference type="InterPro" id="IPR011765">
    <property type="entry name" value="Pept_M16_N"/>
</dbReference>
<dbReference type="Gene3D" id="3.30.830.10">
    <property type="entry name" value="Metalloenzyme, LuxS/M16 peptidase-like"/>
    <property type="match status" value="3"/>
</dbReference>
<dbReference type="Proteomes" id="UP000001396">
    <property type="component" value="Unassembled WGS sequence"/>
</dbReference>
<comment type="caution">
    <text evidence="3">The sequence shown here is derived from an EMBL/GenBank/DDBJ whole genome shotgun (WGS) entry which is preliminary data.</text>
</comment>
<dbReference type="Pfam" id="PF00675">
    <property type="entry name" value="Peptidase_M16"/>
    <property type="match status" value="1"/>
</dbReference>
<gene>
    <name evidence="3" type="ORF">PPL_04683</name>
</gene>
<dbReference type="AlphaFoldDB" id="D3B892"/>
<dbReference type="Pfam" id="PF05193">
    <property type="entry name" value="Peptidase_M16_C"/>
    <property type="match status" value="1"/>
</dbReference>
<evidence type="ECO:0000313" key="4">
    <source>
        <dbReference type="Proteomes" id="UP000001396"/>
    </source>
</evidence>
<keyword evidence="4" id="KW-1185">Reference proteome</keyword>
<dbReference type="RefSeq" id="XP_020434377.1">
    <property type="nucleotide sequence ID" value="XM_020575582.1"/>
</dbReference>
<dbReference type="OMA" id="WEGFARI"/>
<proteinExistence type="predicted"/>
<dbReference type="FunFam" id="3.30.830.10:FF:000015">
    <property type="entry name" value="Putative zinc metalloprotease"/>
    <property type="match status" value="1"/>
</dbReference>
<evidence type="ECO:0000313" key="3">
    <source>
        <dbReference type="EMBL" id="EFA82260.1"/>
    </source>
</evidence>
<dbReference type="InParanoid" id="D3B892"/>
<organism evidence="3 4">
    <name type="scientific">Heterostelium pallidum (strain ATCC 26659 / Pp 5 / PN500)</name>
    <name type="common">Cellular slime mold</name>
    <name type="synonym">Polysphondylium pallidum</name>
    <dbReference type="NCBI Taxonomy" id="670386"/>
    <lineage>
        <taxon>Eukaryota</taxon>
        <taxon>Amoebozoa</taxon>
        <taxon>Evosea</taxon>
        <taxon>Eumycetozoa</taxon>
        <taxon>Dictyostelia</taxon>
        <taxon>Acytosteliales</taxon>
        <taxon>Acytosteliaceae</taxon>
        <taxon>Heterostelium</taxon>
    </lineage>
</organism>
<dbReference type="MEROPS" id="M16.A18"/>
<dbReference type="PANTHER" id="PTHR43016">
    <property type="entry name" value="PRESEQUENCE PROTEASE"/>
    <property type="match status" value="1"/>
</dbReference>
<dbReference type="SUPFAM" id="SSF63411">
    <property type="entry name" value="LuxS/MPP-like metallohydrolase"/>
    <property type="match status" value="3"/>
</dbReference>
<protein>
    <submittedName>
        <fullName evidence="3">Uncharacterized protein</fullName>
    </submittedName>
</protein>
<dbReference type="GeneID" id="31360170"/>
<dbReference type="STRING" id="670386.D3B892"/>
<feature type="domain" description="Peptidase M16 N-terminal" evidence="1">
    <location>
        <begin position="50"/>
        <end position="142"/>
    </location>
</feature>
<dbReference type="InterPro" id="IPR011249">
    <property type="entry name" value="Metalloenz_LuxS/M16"/>
</dbReference>
<evidence type="ECO:0000259" key="2">
    <source>
        <dbReference type="Pfam" id="PF05193"/>
    </source>
</evidence>
<evidence type="ECO:0000259" key="1">
    <source>
        <dbReference type="Pfam" id="PF00675"/>
    </source>
</evidence>
<accession>D3B892</accession>